<proteinExistence type="predicted"/>
<name>A0A0S4IVM8_BODSA</name>
<organism evidence="3 4">
    <name type="scientific">Bodo saltans</name>
    <name type="common">Flagellated protozoan</name>
    <dbReference type="NCBI Taxonomy" id="75058"/>
    <lineage>
        <taxon>Eukaryota</taxon>
        <taxon>Discoba</taxon>
        <taxon>Euglenozoa</taxon>
        <taxon>Kinetoplastea</taxon>
        <taxon>Metakinetoplastina</taxon>
        <taxon>Eubodonida</taxon>
        <taxon>Bodonidae</taxon>
        <taxon>Bodo</taxon>
    </lineage>
</organism>
<feature type="transmembrane region" description="Helical" evidence="2">
    <location>
        <begin position="127"/>
        <end position="145"/>
    </location>
</feature>
<sequence>MFLLLFVPSKRRETKRLLARLVSSMSAEGPGNTLGHIHSDAVEMDEVMRAEMQGGNAAAMRRDDAHQQQHQRGEGGGGVPPKRSFSTVGAAGGQEVESRVGKLRRMTQIPISFVLERLQLKLDSANLMVDMLIYIPFLIMFVFFIRGGRDTEPNFFVMQGIRNQMEVTEFPKNHDKLAIFRNEISQNHRLWVELDKNYWGIGNQGDWGPWLSDVFVRTTFECDTRNPDATLPDGSLRAARGQTFLIGAARARTIRTRIDSCGLDPYLMPENKSNFPSTCYAIGHDSNTEDTGPFCTMQVDANGDPLFKYFPPSEVPGVPTIGWEGVYHNVFFS</sequence>
<feature type="compositionally biased region" description="Basic and acidic residues" evidence="1">
    <location>
        <begin position="60"/>
        <end position="73"/>
    </location>
</feature>
<evidence type="ECO:0000256" key="1">
    <source>
        <dbReference type="SAM" id="MobiDB-lite"/>
    </source>
</evidence>
<evidence type="ECO:0000256" key="2">
    <source>
        <dbReference type="SAM" id="Phobius"/>
    </source>
</evidence>
<feature type="region of interest" description="Disordered" evidence="1">
    <location>
        <begin position="55"/>
        <end position="91"/>
    </location>
</feature>
<gene>
    <name evidence="3" type="ORF">BSAL_75725</name>
</gene>
<keyword evidence="2 3" id="KW-0812">Transmembrane</keyword>
<accession>A0A0S4IVM8</accession>
<protein>
    <submittedName>
        <fullName evidence="3">Transmembrane protein, putative</fullName>
    </submittedName>
</protein>
<dbReference type="AlphaFoldDB" id="A0A0S4IVM8"/>
<keyword evidence="2" id="KW-1133">Transmembrane helix</keyword>
<dbReference type="Proteomes" id="UP000051952">
    <property type="component" value="Unassembled WGS sequence"/>
</dbReference>
<reference evidence="4" key="1">
    <citation type="submission" date="2015-09" db="EMBL/GenBank/DDBJ databases">
        <authorList>
            <consortium name="Pathogen Informatics"/>
        </authorList>
    </citation>
    <scope>NUCLEOTIDE SEQUENCE [LARGE SCALE GENOMIC DNA]</scope>
    <source>
        <strain evidence="4">Lake Konstanz</strain>
    </source>
</reference>
<dbReference type="EMBL" id="CYKH01000696">
    <property type="protein sequence ID" value="CUG20282.1"/>
    <property type="molecule type" value="Genomic_DNA"/>
</dbReference>
<dbReference type="VEuPathDB" id="TriTrypDB:BSAL_75725"/>
<keyword evidence="2" id="KW-0472">Membrane</keyword>
<evidence type="ECO:0000313" key="4">
    <source>
        <dbReference type="Proteomes" id="UP000051952"/>
    </source>
</evidence>
<evidence type="ECO:0000313" key="3">
    <source>
        <dbReference type="EMBL" id="CUG20282.1"/>
    </source>
</evidence>
<keyword evidence="4" id="KW-1185">Reference proteome</keyword>